<protein>
    <recommendedName>
        <fullName evidence="6">THO complex subunit 7 homolog</fullName>
    </recommendedName>
</protein>
<geneLocation type="mitochondrion" evidence="4"/>
<dbReference type="GO" id="GO:0006397">
    <property type="term" value="P:mRNA processing"/>
    <property type="evidence" value="ECO:0007669"/>
    <property type="project" value="InterPro"/>
</dbReference>
<keyword evidence="2" id="KW-0539">Nucleus</keyword>
<feature type="coiled-coil region" evidence="3">
    <location>
        <begin position="82"/>
        <end position="149"/>
    </location>
</feature>
<proteinExistence type="predicted"/>
<keyword evidence="3" id="KW-0175">Coiled coil</keyword>
<evidence type="ECO:0000256" key="3">
    <source>
        <dbReference type="SAM" id="Coils"/>
    </source>
</evidence>
<reference evidence="4 5" key="1">
    <citation type="submission" date="2018-03" db="EMBL/GenBank/DDBJ databases">
        <authorList>
            <person name="Fogelqvist J."/>
        </authorList>
    </citation>
    <scope>NUCLEOTIDE SEQUENCE [LARGE SCALE GENOMIC DNA]</scope>
</reference>
<dbReference type="InterPro" id="IPR008501">
    <property type="entry name" value="THOC7/Mft1"/>
</dbReference>
<dbReference type="Proteomes" id="UP000290189">
    <property type="component" value="Unassembled WGS sequence"/>
</dbReference>
<evidence type="ECO:0008006" key="6">
    <source>
        <dbReference type="Google" id="ProtNLM"/>
    </source>
</evidence>
<accession>A0A3P3YFK0</accession>
<organism evidence="4 5">
    <name type="scientific">Plasmodiophora brassicae</name>
    <name type="common">Clubroot disease agent</name>
    <dbReference type="NCBI Taxonomy" id="37360"/>
    <lineage>
        <taxon>Eukaryota</taxon>
        <taxon>Sar</taxon>
        <taxon>Rhizaria</taxon>
        <taxon>Endomyxa</taxon>
        <taxon>Phytomyxea</taxon>
        <taxon>Plasmodiophorida</taxon>
        <taxon>Plasmodiophoridae</taxon>
        <taxon>Plasmodiophora</taxon>
    </lineage>
</organism>
<dbReference type="EMBL" id="OVEO01000010">
    <property type="protein sequence ID" value="SPQ98760.1"/>
    <property type="molecule type" value="Genomic_DNA"/>
</dbReference>
<evidence type="ECO:0000256" key="1">
    <source>
        <dbReference type="ARBA" id="ARBA00004123"/>
    </source>
</evidence>
<sequence>MDDDQESQICAERFVARDNFVLVAARKLASLYKTADEALLAEVLVELDAFSYDMSKAVVRTETVRRECESYDRAQAGSLMRIEETQRQIDVLREQLAEAKLVRAQVEEYRAIQAVIDHLPTRATTMALIDREAAEIAELERINADLTRQQETRAKDFALFFNALNALRVGQGEPIDDDEEAPADHAMVDS</sequence>
<evidence type="ECO:0000313" key="5">
    <source>
        <dbReference type="Proteomes" id="UP000290189"/>
    </source>
</evidence>
<dbReference type="AlphaFoldDB" id="A0A3P3YFK0"/>
<evidence type="ECO:0000313" key="4">
    <source>
        <dbReference type="EMBL" id="SPQ98760.1"/>
    </source>
</evidence>
<evidence type="ECO:0000256" key="2">
    <source>
        <dbReference type="ARBA" id="ARBA00023242"/>
    </source>
</evidence>
<dbReference type="GO" id="GO:0000445">
    <property type="term" value="C:THO complex part of transcription export complex"/>
    <property type="evidence" value="ECO:0007669"/>
    <property type="project" value="InterPro"/>
</dbReference>
<name>A0A3P3YFK0_PLABS</name>
<dbReference type="Pfam" id="PF05615">
    <property type="entry name" value="THOC7"/>
    <property type="match status" value="1"/>
</dbReference>
<comment type="subcellular location">
    <subcellularLocation>
        <location evidence="1">Nucleus</location>
    </subcellularLocation>
</comment>
<keyword evidence="4" id="KW-0496">Mitochondrion</keyword>
<gene>
    <name evidence="4" type="ORF">PLBR_LOCUS5975</name>
</gene>